<gene>
    <name evidence="2" type="ORF">EAY64_05560</name>
</gene>
<name>A0A454JKY6_9NEIS</name>
<accession>A0A454JKY6</accession>
<dbReference type="AlphaFoldDB" id="A0A454JKY6"/>
<comment type="caution">
    <text evidence="2">The sequence shown here is derived from an EMBL/GenBank/DDBJ whole genome shotgun (WGS) entry which is preliminary data.</text>
</comment>
<organism evidence="2 3">
    <name type="scientific">Aquitalea palustris</name>
    <dbReference type="NCBI Taxonomy" id="2480983"/>
    <lineage>
        <taxon>Bacteria</taxon>
        <taxon>Pseudomonadati</taxon>
        <taxon>Pseudomonadota</taxon>
        <taxon>Betaproteobacteria</taxon>
        <taxon>Neisseriales</taxon>
        <taxon>Chromobacteriaceae</taxon>
        <taxon>Aquitalea</taxon>
    </lineage>
</organism>
<evidence type="ECO:0000256" key="1">
    <source>
        <dbReference type="SAM" id="Coils"/>
    </source>
</evidence>
<evidence type="ECO:0000313" key="3">
    <source>
        <dbReference type="Proteomes" id="UP000274139"/>
    </source>
</evidence>
<feature type="coiled-coil region" evidence="1">
    <location>
        <begin position="60"/>
        <end position="114"/>
    </location>
</feature>
<dbReference type="EMBL" id="RFAR01000019">
    <property type="protein sequence ID" value="RMD00064.1"/>
    <property type="molecule type" value="Genomic_DNA"/>
</dbReference>
<proteinExistence type="predicted"/>
<keyword evidence="3" id="KW-1185">Reference proteome</keyword>
<dbReference type="Proteomes" id="UP000274139">
    <property type="component" value="Unassembled WGS sequence"/>
</dbReference>
<sequence>MADVRALTTVHHNGKLYSIGEIFDYPDELAKQLKGVAEEGIELVNKKTTAAFKKAQQAIRDTIDAEARKLRLAYEELKAQLESDPTRADLIPQVLDAEAAAREAEQKVADFDKQSGESESDLV</sequence>
<evidence type="ECO:0000313" key="2">
    <source>
        <dbReference type="EMBL" id="RMD00064.1"/>
    </source>
</evidence>
<dbReference type="RefSeq" id="WP_103523794.1">
    <property type="nucleotide sequence ID" value="NZ_JAIZDC010000001.1"/>
</dbReference>
<protein>
    <submittedName>
        <fullName evidence="2">Uncharacterized protein</fullName>
    </submittedName>
</protein>
<reference evidence="2 3" key="1">
    <citation type="submission" date="2018-10" db="EMBL/GenBank/DDBJ databases">
        <title>Draft genome sequence of Aquitalea MWU14-2217 isolated from a wild cranberry bog in Provincetown, Massachusetts.</title>
        <authorList>
            <person name="Ebadzadsahrai G."/>
            <person name="Soby S."/>
        </authorList>
    </citation>
    <scope>NUCLEOTIDE SEQUENCE [LARGE SCALE GENOMIC DNA]</scope>
    <source>
        <strain evidence="2 3">MWU14-2217</strain>
    </source>
</reference>
<keyword evidence="1" id="KW-0175">Coiled coil</keyword>